<evidence type="ECO:0000313" key="10">
    <source>
        <dbReference type="EMBL" id="CAD7201600.1"/>
    </source>
</evidence>
<dbReference type="AlphaFoldDB" id="A0A7R8VN32"/>
<sequence length="404" mass="45373">MNGAETAHEDEKLRLASYLSVSCTDSLEALDDRAPWTGWTTCSFPLPPLLAKPPTSPLTASQHSPVTHYQPAQFPLQHVFFRTSLPSSSSGAGGSAAISTVDHYCEYRALYRVCTFITRVIDGDLCTGGSVTDLVQGLKRRQERLSEDQIAYILRETVEALIYLHSNHCIHRDIKGHNILLTEDAHVKLVDFGVSSHLAATLGRRNTSVGTPYWMAPEVIACEQQLDSSYDARCDVWSVGITAIELAEGDPPLSELHPMRALFQIPRNPPPSLGHPEDYSPHLSDFISECLVKDLEQRPFIRELLEHPLLKRGGVVAEKVTCFINTIVRRELRVEITRQRAEGRAHRQPEVTTKHGKLKSDRKSKPQPMYMDDLAALDILSEVHNSKFHSRSLAQQLYVSRRRR</sequence>
<keyword evidence="5" id="KW-0009">Actin-binding</keyword>
<dbReference type="InterPro" id="IPR052409">
    <property type="entry name" value="Myosin-III_kinase_activity"/>
</dbReference>
<dbReference type="GO" id="GO:0042995">
    <property type="term" value="C:cell projection"/>
    <property type="evidence" value="ECO:0007669"/>
    <property type="project" value="UniProtKB-SubCell"/>
</dbReference>
<dbReference type="GO" id="GO:0005524">
    <property type="term" value="F:ATP binding"/>
    <property type="evidence" value="ECO:0007669"/>
    <property type="project" value="InterPro"/>
</dbReference>
<dbReference type="Pfam" id="PF00069">
    <property type="entry name" value="Pkinase"/>
    <property type="match status" value="1"/>
</dbReference>
<dbReference type="Gene3D" id="1.10.510.10">
    <property type="entry name" value="Transferase(Phosphotransferase) domain 1"/>
    <property type="match status" value="1"/>
</dbReference>
<evidence type="ECO:0000256" key="5">
    <source>
        <dbReference type="ARBA" id="ARBA00023203"/>
    </source>
</evidence>
<keyword evidence="3" id="KW-0963">Cytoplasm</keyword>
<gene>
    <name evidence="10" type="ORF">TDIB3V08_LOCUS7796</name>
</gene>
<reference evidence="10" key="1">
    <citation type="submission" date="2020-11" db="EMBL/GenBank/DDBJ databases">
        <authorList>
            <person name="Tran Van P."/>
        </authorList>
    </citation>
    <scope>NUCLEOTIDE SEQUENCE</scope>
</reference>
<keyword evidence="4" id="KW-0677">Repeat</keyword>
<evidence type="ECO:0000256" key="8">
    <source>
        <dbReference type="SAM" id="MobiDB-lite"/>
    </source>
</evidence>
<dbReference type="GO" id="GO:0004674">
    <property type="term" value="F:protein serine/threonine kinase activity"/>
    <property type="evidence" value="ECO:0007669"/>
    <property type="project" value="TreeGrafter"/>
</dbReference>
<dbReference type="InterPro" id="IPR008271">
    <property type="entry name" value="Ser/Thr_kinase_AS"/>
</dbReference>
<dbReference type="PANTHER" id="PTHR46256">
    <property type="entry name" value="AGAP011099-PA"/>
    <property type="match status" value="1"/>
</dbReference>
<name>A0A7R8VN32_TIMDO</name>
<evidence type="ECO:0000256" key="4">
    <source>
        <dbReference type="ARBA" id="ARBA00022737"/>
    </source>
</evidence>
<dbReference type="FunFam" id="1.10.510.10:FF:000421">
    <property type="entry name" value="Serine/threonine-protein kinase PAK 6"/>
    <property type="match status" value="1"/>
</dbReference>
<feature type="region of interest" description="Disordered" evidence="8">
    <location>
        <begin position="340"/>
        <end position="368"/>
    </location>
</feature>
<proteinExistence type="predicted"/>
<evidence type="ECO:0000259" key="9">
    <source>
        <dbReference type="PROSITE" id="PS50011"/>
    </source>
</evidence>
<dbReference type="PROSITE" id="PS50011">
    <property type="entry name" value="PROTEIN_KINASE_DOM"/>
    <property type="match status" value="1"/>
</dbReference>
<protein>
    <recommendedName>
        <fullName evidence="9">Protein kinase domain-containing protein</fullName>
    </recommendedName>
</protein>
<keyword evidence="6" id="KW-0206">Cytoskeleton</keyword>
<accession>A0A7R8VN32</accession>
<dbReference type="GO" id="GO:0030832">
    <property type="term" value="P:regulation of actin filament length"/>
    <property type="evidence" value="ECO:0007669"/>
    <property type="project" value="TreeGrafter"/>
</dbReference>
<evidence type="ECO:0000256" key="7">
    <source>
        <dbReference type="ARBA" id="ARBA00023273"/>
    </source>
</evidence>
<keyword evidence="7" id="KW-0966">Cell projection</keyword>
<evidence type="ECO:0000256" key="2">
    <source>
        <dbReference type="ARBA" id="ARBA00004316"/>
    </source>
</evidence>
<feature type="domain" description="Protein kinase" evidence="9">
    <location>
        <begin position="44"/>
        <end position="310"/>
    </location>
</feature>
<evidence type="ECO:0000256" key="6">
    <source>
        <dbReference type="ARBA" id="ARBA00023212"/>
    </source>
</evidence>
<evidence type="ECO:0000256" key="3">
    <source>
        <dbReference type="ARBA" id="ARBA00022490"/>
    </source>
</evidence>
<evidence type="ECO:0000256" key="1">
    <source>
        <dbReference type="ARBA" id="ARBA00004245"/>
    </source>
</evidence>
<dbReference type="GO" id="GO:0000146">
    <property type="term" value="F:microfilament motor activity"/>
    <property type="evidence" value="ECO:0007669"/>
    <property type="project" value="TreeGrafter"/>
</dbReference>
<comment type="subcellular location">
    <subcellularLocation>
        <location evidence="2">Cell projection</location>
    </subcellularLocation>
    <subcellularLocation>
        <location evidence="1">Cytoplasm</location>
        <location evidence="1">Cytoskeleton</location>
    </subcellularLocation>
</comment>
<dbReference type="PANTHER" id="PTHR46256:SF3">
    <property type="entry name" value="MYOSIN MOTOR DOMAIN-CONTAINING PROTEIN"/>
    <property type="match status" value="1"/>
</dbReference>
<dbReference type="SUPFAM" id="SSF56112">
    <property type="entry name" value="Protein kinase-like (PK-like)"/>
    <property type="match status" value="1"/>
</dbReference>
<dbReference type="PROSITE" id="PS00108">
    <property type="entry name" value="PROTEIN_KINASE_ST"/>
    <property type="match status" value="1"/>
</dbReference>
<organism evidence="10">
    <name type="scientific">Timema douglasi</name>
    <name type="common">Walking stick</name>
    <dbReference type="NCBI Taxonomy" id="61478"/>
    <lineage>
        <taxon>Eukaryota</taxon>
        <taxon>Metazoa</taxon>
        <taxon>Ecdysozoa</taxon>
        <taxon>Arthropoda</taxon>
        <taxon>Hexapoda</taxon>
        <taxon>Insecta</taxon>
        <taxon>Pterygota</taxon>
        <taxon>Neoptera</taxon>
        <taxon>Polyneoptera</taxon>
        <taxon>Phasmatodea</taxon>
        <taxon>Timematodea</taxon>
        <taxon>Timematoidea</taxon>
        <taxon>Timematidae</taxon>
        <taxon>Timema</taxon>
    </lineage>
</organism>
<feature type="compositionally biased region" description="Basic and acidic residues" evidence="8">
    <location>
        <begin position="340"/>
        <end position="364"/>
    </location>
</feature>
<dbReference type="InterPro" id="IPR011009">
    <property type="entry name" value="Kinase-like_dom_sf"/>
</dbReference>
<dbReference type="EMBL" id="OA568507">
    <property type="protein sequence ID" value="CAD7201600.1"/>
    <property type="molecule type" value="Genomic_DNA"/>
</dbReference>
<dbReference type="GO" id="GO:0005856">
    <property type="term" value="C:cytoskeleton"/>
    <property type="evidence" value="ECO:0007669"/>
    <property type="project" value="UniProtKB-SubCell"/>
</dbReference>
<dbReference type="GO" id="GO:0003779">
    <property type="term" value="F:actin binding"/>
    <property type="evidence" value="ECO:0007669"/>
    <property type="project" value="UniProtKB-KW"/>
</dbReference>
<dbReference type="SMART" id="SM00220">
    <property type="entry name" value="S_TKc"/>
    <property type="match status" value="1"/>
</dbReference>
<dbReference type="InterPro" id="IPR000719">
    <property type="entry name" value="Prot_kinase_dom"/>
</dbReference>